<dbReference type="AlphaFoldDB" id="A0A1M6QB32"/>
<dbReference type="PROSITE" id="PS00061">
    <property type="entry name" value="ADH_SHORT"/>
    <property type="match status" value="1"/>
</dbReference>
<sequence>MSEHRNSFTTNLKDKVALITGASRGIGRAIAEAYAAAGARVVLAARKAEALEAVAEVIRKQGGEVLAIPTHVGHPEEVDALVARAVETFGGIDILVNNAATNPHFGPILTAEPSHWDKTFEVNVKGYFYTARACHPHMKRRGGGKIINIASIAGKRPQPGMGVYCVTKAAVLMLTEVLAAELASDNIQVNAIVPGFIRTRFSRVLWETPTLHDTIVQQIPQRRMAEPDELIGLALFLASEASNYMTGTALPIDGGLLIGYSPMKLS</sequence>
<dbReference type="Gene3D" id="3.40.50.720">
    <property type="entry name" value="NAD(P)-binding Rossmann-like Domain"/>
    <property type="match status" value="1"/>
</dbReference>
<organism evidence="2 3">
    <name type="scientific">Rhodothermus profundi</name>
    <dbReference type="NCBI Taxonomy" id="633813"/>
    <lineage>
        <taxon>Bacteria</taxon>
        <taxon>Pseudomonadati</taxon>
        <taxon>Rhodothermota</taxon>
        <taxon>Rhodothermia</taxon>
        <taxon>Rhodothermales</taxon>
        <taxon>Rhodothermaceae</taxon>
        <taxon>Rhodothermus</taxon>
    </lineage>
</organism>
<dbReference type="PANTHER" id="PTHR43943:SF2">
    <property type="entry name" value="DEHYDROGENASE_REDUCTASE 4"/>
    <property type="match status" value="1"/>
</dbReference>
<evidence type="ECO:0000256" key="1">
    <source>
        <dbReference type="ARBA" id="ARBA00006484"/>
    </source>
</evidence>
<dbReference type="OrthoDB" id="9804104at2"/>
<name>A0A1M6QB32_9BACT</name>
<evidence type="ECO:0000313" key="3">
    <source>
        <dbReference type="Proteomes" id="UP000185812"/>
    </source>
</evidence>
<dbReference type="PANTHER" id="PTHR43943">
    <property type="entry name" value="DEHYDROGENASE/REDUCTASE (SDR FAMILY) MEMBER 4"/>
    <property type="match status" value="1"/>
</dbReference>
<dbReference type="PRINTS" id="PR00080">
    <property type="entry name" value="SDRFAMILY"/>
</dbReference>
<dbReference type="InterPro" id="IPR036291">
    <property type="entry name" value="NAD(P)-bd_dom_sf"/>
</dbReference>
<dbReference type="FunFam" id="3.40.50.720:FF:000084">
    <property type="entry name" value="Short-chain dehydrogenase reductase"/>
    <property type="match status" value="1"/>
</dbReference>
<dbReference type="Proteomes" id="UP000185812">
    <property type="component" value="Unassembled WGS sequence"/>
</dbReference>
<protein>
    <submittedName>
        <fullName evidence="2">NAD(P)-dependent dehydrogenase, short-chain alcohol dehydrogenase family</fullName>
    </submittedName>
</protein>
<dbReference type="PRINTS" id="PR00081">
    <property type="entry name" value="GDHRDH"/>
</dbReference>
<dbReference type="RefSeq" id="WP_072714394.1">
    <property type="nucleotide sequence ID" value="NZ_FRAU01000001.1"/>
</dbReference>
<dbReference type="SUPFAM" id="SSF51735">
    <property type="entry name" value="NAD(P)-binding Rossmann-fold domains"/>
    <property type="match status" value="1"/>
</dbReference>
<proteinExistence type="inferred from homology"/>
<evidence type="ECO:0000313" key="2">
    <source>
        <dbReference type="EMBL" id="SHK17340.1"/>
    </source>
</evidence>
<gene>
    <name evidence="2" type="ORF">SAMN04488087_0541</name>
</gene>
<dbReference type="NCBIfam" id="NF005559">
    <property type="entry name" value="PRK07231.1"/>
    <property type="match status" value="1"/>
</dbReference>
<dbReference type="STRING" id="633813.SAMN04488087_0541"/>
<dbReference type="EMBL" id="FRAU01000001">
    <property type="protein sequence ID" value="SHK17340.1"/>
    <property type="molecule type" value="Genomic_DNA"/>
</dbReference>
<dbReference type="InterPro" id="IPR002347">
    <property type="entry name" value="SDR_fam"/>
</dbReference>
<dbReference type="CDD" id="cd05233">
    <property type="entry name" value="SDR_c"/>
    <property type="match status" value="1"/>
</dbReference>
<comment type="similarity">
    <text evidence="1">Belongs to the short-chain dehydrogenases/reductases (SDR) family.</text>
</comment>
<reference evidence="3" key="1">
    <citation type="submission" date="2016-11" db="EMBL/GenBank/DDBJ databases">
        <authorList>
            <person name="Varghese N."/>
            <person name="Submissions S."/>
        </authorList>
    </citation>
    <scope>NUCLEOTIDE SEQUENCE [LARGE SCALE GENOMIC DNA]</scope>
    <source>
        <strain evidence="3">DSM 22212</strain>
    </source>
</reference>
<dbReference type="InterPro" id="IPR020904">
    <property type="entry name" value="Sc_DH/Rdtase_CS"/>
</dbReference>
<accession>A0A1M6QB32</accession>
<dbReference type="Pfam" id="PF13561">
    <property type="entry name" value="adh_short_C2"/>
    <property type="match status" value="1"/>
</dbReference>
<keyword evidence="3" id="KW-1185">Reference proteome</keyword>